<dbReference type="InterPro" id="IPR005478">
    <property type="entry name" value="Transketolase_bac-like"/>
</dbReference>
<feature type="binding site" evidence="14">
    <location>
        <position position="81"/>
    </location>
    <ligand>
        <name>thiamine diphosphate</name>
        <dbReference type="ChEBI" id="CHEBI:58937"/>
    </ligand>
</feature>
<dbReference type="SMART" id="SM00861">
    <property type="entry name" value="Transket_pyr"/>
    <property type="match status" value="1"/>
</dbReference>
<dbReference type="Pfam" id="PF02779">
    <property type="entry name" value="Transket_pyr"/>
    <property type="match status" value="1"/>
</dbReference>
<evidence type="ECO:0000256" key="6">
    <source>
        <dbReference type="ARBA" id="ARBA00022679"/>
    </source>
</evidence>
<comment type="cofactor">
    <cofactor evidence="17">
        <name>Mg(2+)</name>
        <dbReference type="ChEBI" id="CHEBI:18420"/>
    </cofactor>
    <cofactor evidence="17">
        <name>Ca(2+)</name>
        <dbReference type="ChEBI" id="CHEBI:29108"/>
    </cofactor>
    <cofactor evidence="17">
        <name>Mn(2+)</name>
        <dbReference type="ChEBI" id="CHEBI:29035"/>
    </cofactor>
    <cofactor evidence="17">
        <name>Co(2+)</name>
        <dbReference type="ChEBI" id="CHEBI:48828"/>
    </cofactor>
    <text evidence="17">Binds 1 Mg(2+) ion per subunit. Can also utilize other divalent metal cations, such as Ca(2+), Mn(2+) and Co(2+).</text>
</comment>
<evidence type="ECO:0000256" key="7">
    <source>
        <dbReference type="ARBA" id="ARBA00022723"/>
    </source>
</evidence>
<dbReference type="PANTHER" id="PTHR43522:SF2">
    <property type="entry name" value="TRANSKETOLASE 1-RELATED"/>
    <property type="match status" value="1"/>
</dbReference>
<dbReference type="InterPro" id="IPR049557">
    <property type="entry name" value="Transketolase_CS"/>
</dbReference>
<dbReference type="Gene3D" id="3.40.50.920">
    <property type="match status" value="1"/>
</dbReference>
<evidence type="ECO:0000256" key="4">
    <source>
        <dbReference type="ARBA" id="ARBA00011738"/>
    </source>
</evidence>
<dbReference type="PROSITE" id="PS00802">
    <property type="entry name" value="TRANSKETOLASE_2"/>
    <property type="match status" value="1"/>
</dbReference>
<evidence type="ECO:0000256" key="3">
    <source>
        <dbReference type="ARBA" id="ARBA00007131"/>
    </source>
</evidence>
<evidence type="ECO:0000256" key="11">
    <source>
        <dbReference type="NCBIfam" id="TIGR00232"/>
    </source>
</evidence>
<comment type="catalytic activity">
    <reaction evidence="10 17">
        <text>D-sedoheptulose 7-phosphate + D-glyceraldehyde 3-phosphate = aldehydo-D-ribose 5-phosphate + D-xylulose 5-phosphate</text>
        <dbReference type="Rhea" id="RHEA:10508"/>
        <dbReference type="ChEBI" id="CHEBI:57483"/>
        <dbReference type="ChEBI" id="CHEBI:57737"/>
        <dbReference type="ChEBI" id="CHEBI:58273"/>
        <dbReference type="ChEBI" id="CHEBI:59776"/>
        <dbReference type="EC" id="2.2.1.1"/>
    </reaction>
</comment>
<dbReference type="CDD" id="cd02012">
    <property type="entry name" value="TPP_TK"/>
    <property type="match status" value="1"/>
</dbReference>
<dbReference type="GO" id="GO:0004802">
    <property type="term" value="F:transketolase activity"/>
    <property type="evidence" value="ECO:0007669"/>
    <property type="project" value="UniProtKB-UniRule"/>
</dbReference>
<comment type="function">
    <text evidence="17">Catalyzes the transfer of a two-carbon ketol group from a ketose donor to an aldose acceptor, via a covalent intermediate with the cofactor thiamine pyrophosphate.</text>
</comment>
<evidence type="ECO:0000256" key="16">
    <source>
        <dbReference type="PIRSR" id="PIRSR605478-5"/>
    </source>
</evidence>
<evidence type="ECO:0000256" key="8">
    <source>
        <dbReference type="ARBA" id="ARBA00022842"/>
    </source>
</evidence>
<evidence type="ECO:0000256" key="2">
    <source>
        <dbReference type="ARBA" id="ARBA00001941"/>
    </source>
</evidence>
<comment type="cofactor">
    <cofactor evidence="2">
        <name>Co(2+)</name>
        <dbReference type="ChEBI" id="CHEBI:48828"/>
    </cofactor>
</comment>
<comment type="cofactor">
    <cofactor evidence="14">
        <name>thiamine diphosphate</name>
        <dbReference type="ChEBI" id="CHEBI:58937"/>
    </cofactor>
    <text evidence="14">Binds 1 thiamine pyrophosphate per subunit. During the reaction, the substrate forms a covalent intermediate with the cofactor.</text>
</comment>
<dbReference type="SUPFAM" id="SSF52518">
    <property type="entry name" value="Thiamin diphosphate-binding fold (THDP-binding)"/>
    <property type="match status" value="2"/>
</dbReference>
<evidence type="ECO:0000256" key="1">
    <source>
        <dbReference type="ARBA" id="ARBA00001913"/>
    </source>
</evidence>
<feature type="binding site" evidence="13">
    <location>
        <position position="485"/>
    </location>
    <ligand>
        <name>substrate</name>
    </ligand>
</feature>
<feature type="binding site" evidence="15">
    <location>
        <position position="202"/>
    </location>
    <ligand>
        <name>Mg(2+)</name>
        <dbReference type="ChEBI" id="CHEBI:18420"/>
    </ligand>
</feature>
<dbReference type="FunFam" id="3.40.50.970:FF:000003">
    <property type="entry name" value="Transketolase"/>
    <property type="match status" value="1"/>
</dbReference>
<keyword evidence="17" id="KW-0106">Calcium</keyword>
<name>A0A1W5LFM7_9BACT</name>
<keyword evidence="8 15" id="KW-0460">Magnesium</keyword>
<feature type="binding site" evidence="13">
    <location>
        <position position="532"/>
    </location>
    <ligand>
        <name>substrate</name>
    </ligand>
</feature>
<dbReference type="PROSITE" id="PS00801">
    <property type="entry name" value="TRANSKETOLASE_1"/>
    <property type="match status" value="1"/>
</dbReference>
<dbReference type="NCBIfam" id="TIGR00232">
    <property type="entry name" value="tktlase_bact"/>
    <property type="match status" value="1"/>
</dbReference>
<feature type="binding site" evidence="14">
    <location>
        <position position="171"/>
    </location>
    <ligand>
        <name>thiamine diphosphate</name>
        <dbReference type="ChEBI" id="CHEBI:58937"/>
    </ligand>
</feature>
<feature type="active site" description="Proton donor" evidence="12">
    <location>
        <position position="423"/>
    </location>
</feature>
<dbReference type="Gene3D" id="3.40.50.970">
    <property type="match status" value="2"/>
</dbReference>
<feature type="binding site" evidence="15">
    <location>
        <position position="170"/>
    </location>
    <ligand>
        <name>Mg(2+)</name>
        <dbReference type="ChEBI" id="CHEBI:18420"/>
    </ligand>
</feature>
<feature type="binding site" evidence="15">
    <location>
        <position position="200"/>
    </location>
    <ligand>
        <name>Mg(2+)</name>
        <dbReference type="ChEBI" id="CHEBI:18420"/>
    </ligand>
</feature>
<evidence type="ECO:0000259" key="18">
    <source>
        <dbReference type="SMART" id="SM00861"/>
    </source>
</evidence>
<evidence type="ECO:0000256" key="15">
    <source>
        <dbReference type="PIRSR" id="PIRSR605478-4"/>
    </source>
</evidence>
<reference evidence="19" key="1">
    <citation type="submission" date="2016-01" db="EMBL/GenBank/DDBJ databases">
        <title>Hydrogen oxidation by a methanotroph.</title>
        <authorList>
            <person name="Stott M.B."/>
        </authorList>
    </citation>
    <scope>NUCLEOTIDE SEQUENCE</scope>
    <source>
        <strain evidence="19">RTK17.1</strain>
    </source>
</reference>
<dbReference type="InterPro" id="IPR055152">
    <property type="entry name" value="Transketolase-like_C_2"/>
</dbReference>
<comment type="similarity">
    <text evidence="3 17">Belongs to the transketolase family.</text>
</comment>
<dbReference type="InterPro" id="IPR009014">
    <property type="entry name" value="Transketo_C/PFOR_II"/>
</dbReference>
<dbReference type="InterPro" id="IPR020826">
    <property type="entry name" value="Transketolase_BS"/>
</dbReference>
<evidence type="ECO:0000256" key="10">
    <source>
        <dbReference type="ARBA" id="ARBA00049473"/>
    </source>
</evidence>
<feature type="binding site" evidence="14">
    <location>
        <position position="275"/>
    </location>
    <ligand>
        <name>thiamine diphosphate</name>
        <dbReference type="ChEBI" id="CHEBI:58937"/>
    </ligand>
</feature>
<dbReference type="GO" id="GO:0046872">
    <property type="term" value="F:metal ion binding"/>
    <property type="evidence" value="ECO:0007669"/>
    <property type="project" value="UniProtKB-KW"/>
</dbReference>
<dbReference type="Pfam" id="PF00456">
    <property type="entry name" value="Transketolase_N"/>
    <property type="match status" value="1"/>
</dbReference>
<feature type="binding site" evidence="14">
    <location>
        <position position="449"/>
    </location>
    <ligand>
        <name>thiamine diphosphate</name>
        <dbReference type="ChEBI" id="CHEBI:58937"/>
    </ligand>
</feature>
<evidence type="ECO:0000256" key="12">
    <source>
        <dbReference type="PIRSR" id="PIRSR605478-1"/>
    </source>
</evidence>
<dbReference type="InterPro" id="IPR029061">
    <property type="entry name" value="THDP-binding"/>
</dbReference>
<gene>
    <name evidence="19" type="primary">tktB</name>
</gene>
<feature type="binding site" evidence="13">
    <location>
        <position position="369"/>
    </location>
    <ligand>
        <name>substrate</name>
    </ligand>
</feature>
<dbReference type="InterPro" id="IPR005474">
    <property type="entry name" value="Transketolase_N"/>
</dbReference>
<dbReference type="PANTHER" id="PTHR43522">
    <property type="entry name" value="TRANSKETOLASE"/>
    <property type="match status" value="1"/>
</dbReference>
<feature type="binding site" evidence="14">
    <location>
        <begin position="129"/>
        <end position="131"/>
    </location>
    <ligand>
        <name>thiamine diphosphate</name>
        <dbReference type="ChEBI" id="CHEBI:58937"/>
    </ligand>
</feature>
<feature type="site" description="Important for catalytic activity" evidence="16">
    <location>
        <position position="41"/>
    </location>
</feature>
<accession>A0A1W5LFM7</accession>
<feature type="binding site" evidence="14">
    <location>
        <position position="200"/>
    </location>
    <ligand>
        <name>thiamine diphosphate</name>
        <dbReference type="ChEBI" id="CHEBI:58937"/>
    </ligand>
</feature>
<keyword evidence="7 15" id="KW-0479">Metal-binding</keyword>
<sequence>MTKNSESLEKDLLQDSKLEQLAVNVIRGLAMDAVQKANSGHPGTPMGLADAAVILWTRFLNFDPEDPDWPDRDRFVLSCGHASMLLYSLLFLSGYDISLEDLKNFRQFGSKTAGHPEYGHAPGIETTTGPLGQGIANAVGMALAERILASRYNKPGFELFDHWTYVFASDGDLMEGISHECCSLAGHLGLGKLIVLYDDNGITIDGHTSLAYSDNVKERFLSYGWEVQQIYGNDRKQVEEAFSKAKLSTDRPHMIIAKTHIGYGSPHKQDTEKAHGEPLGVEEVRLTKEKLGLPADILFYVPEEVVQYFRAFAQRGKHKRQQWMELYKKYAQNYPREAESLHKALRNELPEDWDKQLPTFPLDKPIATRAASGAVINSIFSKIDSLVGGSADLTPSNNTRPKEVVDISKGNFSGRYIHYGVREHAMAAIMSGMSLHKGIRPYGGTFLIFSDYMRPSMRLAAMMKLPVIYIFTHDSIGLGEDGPTHQPVEQLTALRAIPNMTVFRPCDAMETVEGWKVALSKKERPTCLILTRQALPVLDRSKYASSIGALRGAYVISDAPGFQVILIGSGSEVHIALEAQELLAQRNIPARVVSMPSWDLFAEQSPEYQEEVLPSPIRARVAVEAAATLAWAKWIGLEGEVVGLDHFGASAPYKTIYQKFGITAEKVVEAAIRSLERQKSLS</sequence>
<evidence type="ECO:0000256" key="13">
    <source>
        <dbReference type="PIRSR" id="PIRSR605478-2"/>
    </source>
</evidence>
<feature type="domain" description="Transketolase-like pyrimidine-binding" evidence="18">
    <location>
        <begin position="366"/>
        <end position="537"/>
    </location>
</feature>
<dbReference type="CDD" id="cd07033">
    <property type="entry name" value="TPP_PYR_DXS_TK_like"/>
    <property type="match status" value="1"/>
</dbReference>
<evidence type="ECO:0000256" key="9">
    <source>
        <dbReference type="ARBA" id="ARBA00023052"/>
    </source>
</evidence>
<dbReference type="EC" id="2.2.1.1" evidence="5 11"/>
<evidence type="ECO:0000256" key="5">
    <source>
        <dbReference type="ARBA" id="ARBA00013152"/>
    </source>
</evidence>
<keyword evidence="6 17" id="KW-0808">Transferase</keyword>
<evidence type="ECO:0000313" key="19">
    <source>
        <dbReference type="EMBL" id="ANC58192.1"/>
    </source>
</evidence>
<dbReference type="InterPro" id="IPR033247">
    <property type="entry name" value="Transketolase_fam"/>
</dbReference>
<evidence type="ECO:0000256" key="14">
    <source>
        <dbReference type="PIRSR" id="PIRSR605478-3"/>
    </source>
</evidence>
<dbReference type="AlphaFoldDB" id="A0A1W5LFM7"/>
<dbReference type="GO" id="GO:0005829">
    <property type="term" value="C:cytosol"/>
    <property type="evidence" value="ECO:0007669"/>
    <property type="project" value="TreeGrafter"/>
</dbReference>
<dbReference type="InterPro" id="IPR005475">
    <property type="entry name" value="Transketolase-like_Pyr-bd"/>
</dbReference>
<dbReference type="SUPFAM" id="SSF52922">
    <property type="entry name" value="TK C-terminal domain-like"/>
    <property type="match status" value="1"/>
</dbReference>
<organism evidence="19">
    <name type="scientific">Candidatus Methylacidiphilum infernorum</name>
    <dbReference type="NCBI Taxonomy" id="511746"/>
    <lineage>
        <taxon>Bacteria</taxon>
        <taxon>Pseudomonadati</taxon>
        <taxon>Verrucomicrobiota</taxon>
        <taxon>Methylacidiphilae</taxon>
        <taxon>Methylacidiphilales</taxon>
        <taxon>Methylacidiphilaceae</taxon>
        <taxon>Methylacidiphilum (ex Ratnadevi et al. 2023)</taxon>
    </lineage>
</organism>
<feature type="binding site" evidence="13">
    <location>
        <position position="41"/>
    </location>
    <ligand>
        <name>substrate</name>
    </ligand>
</feature>
<comment type="cofactor">
    <cofactor evidence="15">
        <name>Mg(2+)</name>
        <dbReference type="ChEBI" id="CHEBI:18420"/>
    </cofactor>
    <text evidence="15">Binds 1 Mg(2+) ion per subunit. Can also utilize other divalent metal cations, such as Ca(2+), Mn(2+) and Co(2+).</text>
</comment>
<dbReference type="Pfam" id="PF22613">
    <property type="entry name" value="Transketolase_C_1"/>
    <property type="match status" value="1"/>
</dbReference>
<evidence type="ECO:0000256" key="17">
    <source>
        <dbReference type="RuleBase" id="RU004996"/>
    </source>
</evidence>
<feature type="site" description="Important for catalytic activity" evidence="16">
    <location>
        <position position="275"/>
    </location>
</feature>
<dbReference type="FunFam" id="3.40.50.970:FF:000004">
    <property type="entry name" value="Transketolase"/>
    <property type="match status" value="1"/>
</dbReference>
<dbReference type="EMBL" id="KU509393">
    <property type="protein sequence ID" value="ANC58192.1"/>
    <property type="molecule type" value="Genomic_DNA"/>
</dbReference>
<proteinExistence type="inferred from homology"/>
<feature type="binding site" evidence="13">
    <location>
        <position position="396"/>
    </location>
    <ligand>
        <name>substrate</name>
    </ligand>
</feature>
<protein>
    <recommendedName>
        <fullName evidence="5 11">Transketolase</fullName>
        <ecNumber evidence="5 11">2.2.1.1</ecNumber>
    </recommendedName>
</protein>
<feature type="binding site" evidence="13">
    <location>
        <position position="275"/>
    </location>
    <ligand>
        <name>substrate</name>
    </ligand>
</feature>
<keyword evidence="9 14" id="KW-0786">Thiamine pyrophosphate</keyword>
<feature type="binding site" evidence="13">
    <location>
        <position position="473"/>
    </location>
    <ligand>
        <name>substrate</name>
    </ligand>
</feature>
<feature type="binding site" evidence="13">
    <location>
        <position position="481"/>
    </location>
    <ligand>
        <name>substrate</name>
    </ligand>
</feature>
<comment type="subunit">
    <text evidence="4 17">Homodimer.</text>
</comment>
<comment type="cofactor">
    <cofactor evidence="1">
        <name>Ca(2+)</name>
        <dbReference type="ChEBI" id="CHEBI:29108"/>
    </cofactor>
</comment>
<dbReference type="GO" id="GO:0009052">
    <property type="term" value="P:pentose-phosphate shunt, non-oxidative branch"/>
    <property type="evidence" value="ECO:0007669"/>
    <property type="project" value="UniProtKB-ARBA"/>
</dbReference>
<dbReference type="FunFam" id="3.40.50.920:FF:000003">
    <property type="entry name" value="Transketolase"/>
    <property type="match status" value="1"/>
</dbReference>